<dbReference type="GO" id="GO:0004519">
    <property type="term" value="F:endonuclease activity"/>
    <property type="evidence" value="ECO:0007669"/>
    <property type="project" value="UniProtKB-KW"/>
</dbReference>
<dbReference type="Pfam" id="PF03161">
    <property type="entry name" value="LAGLIDADG_2"/>
    <property type="match status" value="1"/>
</dbReference>
<dbReference type="InterPro" id="IPR004860">
    <property type="entry name" value="LAGLIDADG_dom"/>
</dbReference>
<evidence type="ECO:0000259" key="1">
    <source>
        <dbReference type="Pfam" id="PF03161"/>
    </source>
</evidence>
<organism evidence="2">
    <name type="scientific">Bracteacoccus minor</name>
    <dbReference type="NCBI Taxonomy" id="50037"/>
    <lineage>
        <taxon>Eukaryota</taxon>
        <taxon>Viridiplantae</taxon>
        <taxon>Chlorophyta</taxon>
        <taxon>core chlorophytes</taxon>
        <taxon>Chlorophyceae</taxon>
        <taxon>CS clade</taxon>
        <taxon>Sphaeropleales</taxon>
        <taxon>Bracteacoccaceae</taxon>
        <taxon>Bracteacoccus</taxon>
    </lineage>
</organism>
<feature type="domain" description="Homing endonuclease LAGLIDADG" evidence="1">
    <location>
        <begin position="34"/>
        <end position="204"/>
    </location>
</feature>
<sequence>DNAPHMGVSYAFFIATKISSTKRIGAHNFDVLCVIFGTLLGDCFAETRNGSTRICIQQENSNVEYLNWLHRFFANRGYCNPQTPKKLTRIDKGRIRYYFKFKTWSFQSFNWIQEAFYVNNVKMVPSTALLHTYLSPLALAVWVIDDGTRNGYGLNLATNSFTTADLTRLQQVLHDKYGLKTTLQKCGAPDQLVLYIWAQSMPTLCKLIQPYLSEAMMLHKLGRYVLTLLF</sequence>
<gene>
    <name evidence="2" type="primary">cob</name>
    <name evidence="2" type="ORF">EL32_g04</name>
</gene>
<proteinExistence type="predicted"/>
<geneLocation type="mitochondrion" evidence="2"/>
<protein>
    <submittedName>
        <fullName evidence="2">Hypothetical LAGLIDADG homing endonuclease</fullName>
    </submittedName>
</protein>
<dbReference type="RefSeq" id="YP_009054607.1">
    <property type="nucleotide sequence ID" value="NC_024756.1"/>
</dbReference>
<feature type="non-terminal residue" evidence="2">
    <location>
        <position position="1"/>
    </location>
</feature>
<keyword evidence="2" id="KW-0540">Nuclease</keyword>
<keyword evidence="2" id="KW-0255">Endonuclease</keyword>
<evidence type="ECO:0000313" key="2">
    <source>
        <dbReference type="EMBL" id="AIK29095.1"/>
    </source>
</evidence>
<keyword evidence="2" id="KW-0496">Mitochondrion</keyword>
<dbReference type="Gene3D" id="3.10.28.10">
    <property type="entry name" value="Homing endonucleases"/>
    <property type="match status" value="2"/>
</dbReference>
<dbReference type="EMBL" id="KJ806266">
    <property type="protein sequence ID" value="AIK29095.1"/>
    <property type="molecule type" value="Genomic_DNA"/>
</dbReference>
<dbReference type="SUPFAM" id="SSF55608">
    <property type="entry name" value="Homing endonucleases"/>
    <property type="match status" value="1"/>
</dbReference>
<keyword evidence="2" id="KW-0378">Hydrolase</keyword>
<dbReference type="GeneID" id="20160091"/>
<accession>A0A076VFW9</accession>
<reference evidence="2" key="1">
    <citation type="journal article" date="2014" name="Genome Biol. Evol.">
        <title>Gene arrangement convergence, diverse intron content, and genetic code modifications in mitochondrial genomes of Sphaeropleales (Chlorophyta).</title>
        <authorList>
            <person name="Fucikova K."/>
            <person name="Lewis P.O."/>
            <person name="Gonzalez-Halphen D."/>
            <person name="Lewis L.A."/>
        </authorList>
    </citation>
    <scope>NUCLEOTIDE SEQUENCE</scope>
    <source>
        <strain evidence="2">UTEX B66</strain>
    </source>
</reference>
<dbReference type="InterPro" id="IPR027434">
    <property type="entry name" value="Homing_endonucl"/>
</dbReference>
<name>A0A076VFW9_9CHLO</name>
<dbReference type="AlphaFoldDB" id="A0A076VFW9"/>